<evidence type="ECO:0000313" key="1">
    <source>
        <dbReference type="EMBL" id="SIS78618.1"/>
    </source>
</evidence>
<keyword evidence="2" id="KW-1185">Reference proteome</keyword>
<accession>A0A1N7LXN7</accession>
<dbReference type="AlphaFoldDB" id="A0A1N7LXN7"/>
<evidence type="ECO:0000313" key="2">
    <source>
        <dbReference type="Proteomes" id="UP000185678"/>
    </source>
</evidence>
<protein>
    <submittedName>
        <fullName evidence="1">Uncharacterized protein</fullName>
    </submittedName>
</protein>
<proteinExistence type="predicted"/>
<sequence length="32" mass="3583">MITLPSRFFSCVQGGKSRADVDLPWLLTHSYG</sequence>
<organism evidence="1 2">
    <name type="scientific">Insolitispirillum peregrinum</name>
    <dbReference type="NCBI Taxonomy" id="80876"/>
    <lineage>
        <taxon>Bacteria</taxon>
        <taxon>Pseudomonadati</taxon>
        <taxon>Pseudomonadota</taxon>
        <taxon>Alphaproteobacteria</taxon>
        <taxon>Rhodospirillales</taxon>
        <taxon>Novispirillaceae</taxon>
        <taxon>Insolitispirillum</taxon>
    </lineage>
</organism>
<dbReference type="Proteomes" id="UP000185678">
    <property type="component" value="Unassembled WGS sequence"/>
</dbReference>
<reference evidence="1 2" key="1">
    <citation type="submission" date="2017-01" db="EMBL/GenBank/DDBJ databases">
        <authorList>
            <person name="Mah S.A."/>
            <person name="Swanson W.J."/>
            <person name="Moy G.W."/>
            <person name="Vacquier V.D."/>
        </authorList>
    </citation>
    <scope>NUCLEOTIDE SEQUENCE [LARGE SCALE GENOMIC DNA]</scope>
    <source>
        <strain evidence="1 2">DSM 11589</strain>
    </source>
</reference>
<gene>
    <name evidence="1" type="ORF">SAMN05421779_103619</name>
</gene>
<dbReference type="STRING" id="80876.SAMN05421779_103619"/>
<dbReference type="EMBL" id="FTOA01000003">
    <property type="protein sequence ID" value="SIS78618.1"/>
    <property type="molecule type" value="Genomic_DNA"/>
</dbReference>
<name>A0A1N7LXN7_9PROT</name>